<dbReference type="PRINTS" id="PR01217">
    <property type="entry name" value="PRICHEXTENSN"/>
</dbReference>
<gene>
    <name evidence="3" type="ORF">C1H76_8446</name>
</gene>
<keyword evidence="2" id="KW-1133">Transmembrane helix</keyword>
<comment type="caution">
    <text evidence="3">The sequence shown here is derived from an EMBL/GenBank/DDBJ whole genome shotgun (WGS) entry which is preliminary data.</text>
</comment>
<evidence type="ECO:0000256" key="2">
    <source>
        <dbReference type="SAM" id="Phobius"/>
    </source>
</evidence>
<feature type="region of interest" description="Disordered" evidence="1">
    <location>
        <begin position="258"/>
        <end position="338"/>
    </location>
</feature>
<sequence>MLLRGRSPQDDDDPVPTPGAPPTLTGGDDDDDDVVTPPPAAPSTTPPLTSAAPTVSSAPAPAPTTTTTPIPTSTPAPAPAPPSSSSSTLSTSTTPSSSPPISSTPSSTSRPSATSSTPSSTSAAPTPSETAATGTPAYVTPIAVIVPIMAIVVFLFVGFLFMKRRRRKQGRDFKPMQEIREKFSDGDNFHFPVSGFIRNPRKAMSERSMLPSRYGSQRTEDSVHAHYADSVPSNSSGSPDPAQGYAPQSTFAVMPQETQPHMGPRLNPVQPHAVVTDSRGRTSLTSSPTSQNSRATFGASSPPRHSNSLSRSPPPQGMATQVSPTGVVGHLPPQNIANQTLPEGFVGVAPNANQAHIGTNPNNSSYYSGLDTMSVTDVGSQVGDEPPPPYSGMASRATTMRSAMHSNRRPLHVTNLNRRDIGSVRSVQTLQSNATMDSTAENALIADGMQPRGMQSPVVDTPDLHSNMPAELDAKSTKLDIPTIVERNTSSTSVNSANYDGDNAIINSAHPRNISELEAGHNYSELEAGVPTDPRRSSYNSTVPTDEELKRGA</sequence>
<protein>
    <submittedName>
        <fullName evidence="3">Uncharacterized protein</fullName>
    </submittedName>
</protein>
<proteinExistence type="predicted"/>
<evidence type="ECO:0000256" key="1">
    <source>
        <dbReference type="SAM" id="MobiDB-lite"/>
    </source>
</evidence>
<accession>A0A4U7AS16</accession>
<feature type="compositionally biased region" description="Low complexity" evidence="1">
    <location>
        <begin position="83"/>
        <end position="134"/>
    </location>
</feature>
<feature type="region of interest" description="Disordered" evidence="1">
    <location>
        <begin position="527"/>
        <end position="553"/>
    </location>
</feature>
<evidence type="ECO:0000313" key="3">
    <source>
        <dbReference type="EMBL" id="TKX19261.1"/>
    </source>
</evidence>
<feature type="region of interest" description="Disordered" evidence="1">
    <location>
        <begin position="202"/>
        <end position="222"/>
    </location>
</feature>
<reference evidence="3 4" key="1">
    <citation type="submission" date="2018-02" db="EMBL/GenBank/DDBJ databases">
        <title>Draft genome sequences of Elsinoe sp., causing black scab on jojoba.</title>
        <authorList>
            <person name="Stodart B."/>
            <person name="Jeffress S."/>
            <person name="Ash G."/>
            <person name="Arun Chinnappa K."/>
        </authorList>
    </citation>
    <scope>NUCLEOTIDE SEQUENCE [LARGE SCALE GENOMIC DNA]</scope>
    <source>
        <strain evidence="3 4">Hillstone_2</strain>
    </source>
</reference>
<feature type="compositionally biased region" description="Pro residues" evidence="1">
    <location>
        <begin position="36"/>
        <end position="45"/>
    </location>
</feature>
<organism evidence="3 4">
    <name type="scientific">Elsinoe australis</name>
    <dbReference type="NCBI Taxonomy" id="40998"/>
    <lineage>
        <taxon>Eukaryota</taxon>
        <taxon>Fungi</taxon>
        <taxon>Dikarya</taxon>
        <taxon>Ascomycota</taxon>
        <taxon>Pezizomycotina</taxon>
        <taxon>Dothideomycetes</taxon>
        <taxon>Dothideomycetidae</taxon>
        <taxon>Myriangiales</taxon>
        <taxon>Elsinoaceae</taxon>
        <taxon>Elsinoe</taxon>
    </lineage>
</organism>
<feature type="transmembrane region" description="Helical" evidence="2">
    <location>
        <begin position="138"/>
        <end position="161"/>
    </location>
</feature>
<feature type="compositionally biased region" description="Polar residues" evidence="1">
    <location>
        <begin position="281"/>
        <end position="311"/>
    </location>
</feature>
<keyword evidence="2" id="KW-0812">Transmembrane</keyword>
<feature type="compositionally biased region" description="Pro residues" evidence="1">
    <location>
        <begin position="72"/>
        <end position="82"/>
    </location>
</feature>
<name>A0A4U7AS16_9PEZI</name>
<dbReference type="EMBL" id="PTQR01000116">
    <property type="protein sequence ID" value="TKX19261.1"/>
    <property type="molecule type" value="Genomic_DNA"/>
</dbReference>
<evidence type="ECO:0000313" key="4">
    <source>
        <dbReference type="Proteomes" id="UP000308133"/>
    </source>
</evidence>
<dbReference type="Proteomes" id="UP000308133">
    <property type="component" value="Unassembled WGS sequence"/>
</dbReference>
<dbReference type="AlphaFoldDB" id="A0A4U7AS16"/>
<feature type="compositionally biased region" description="Low complexity" evidence="1">
    <location>
        <begin position="46"/>
        <end position="71"/>
    </location>
</feature>
<feature type="region of interest" description="Disordered" evidence="1">
    <location>
        <begin position="228"/>
        <end position="247"/>
    </location>
</feature>
<feature type="region of interest" description="Disordered" evidence="1">
    <location>
        <begin position="1"/>
        <end position="134"/>
    </location>
</feature>
<keyword evidence="2" id="KW-0472">Membrane</keyword>